<protein>
    <submittedName>
        <fullName evidence="1">Nucleotidyl transferase AbiEii toxin, Type IV TA system</fullName>
    </submittedName>
</protein>
<dbReference type="RefSeq" id="WP_257574676.1">
    <property type="nucleotide sequence ID" value="NZ_FNNO01000002.1"/>
</dbReference>
<dbReference type="Pfam" id="PF08843">
    <property type="entry name" value="AbiEii"/>
    <property type="match status" value="1"/>
</dbReference>
<evidence type="ECO:0000313" key="2">
    <source>
        <dbReference type="Proteomes" id="UP000198711"/>
    </source>
</evidence>
<dbReference type="GO" id="GO:0016740">
    <property type="term" value="F:transferase activity"/>
    <property type="evidence" value="ECO:0007669"/>
    <property type="project" value="UniProtKB-KW"/>
</dbReference>
<dbReference type="EMBL" id="FNNO01000002">
    <property type="protein sequence ID" value="SDW33413.1"/>
    <property type="molecule type" value="Genomic_DNA"/>
</dbReference>
<evidence type="ECO:0000313" key="1">
    <source>
        <dbReference type="EMBL" id="SDW33413.1"/>
    </source>
</evidence>
<comment type="caution">
    <text evidence="1">The sequence shown here is derived from an EMBL/GenBank/DDBJ whole genome shotgun (WGS) entry which is preliminary data.</text>
</comment>
<keyword evidence="2" id="KW-1185">Reference proteome</keyword>
<name>A0A8X8IF22_9BACT</name>
<accession>A0A8X8IF22</accession>
<keyword evidence="1" id="KW-0808">Transferase</keyword>
<sequence>MKLPALADFYLVGGTALSLQFGHRISVDLDLFGHTHFDREVIIKVLEEEYRNDFSYDGKINSWGIFGFIRDVKVDIINYKHPVIQQPVTIDGIRMYSTEDIIAMKINAILGRSMKKDFWDVYELLKHYTIDQFISFHSKKFPSQQLMISIPQALVYFEDAEESEEPISLKGQTWEGVKKFIQQKVNDFLSPV</sequence>
<dbReference type="InterPro" id="IPR014942">
    <property type="entry name" value="AbiEii"/>
</dbReference>
<organism evidence="1 2">
    <name type="scientific">Hydrobacter penzbergensis</name>
    <dbReference type="NCBI Taxonomy" id="1235997"/>
    <lineage>
        <taxon>Bacteria</taxon>
        <taxon>Pseudomonadati</taxon>
        <taxon>Bacteroidota</taxon>
        <taxon>Chitinophagia</taxon>
        <taxon>Chitinophagales</taxon>
        <taxon>Chitinophagaceae</taxon>
        <taxon>Hydrobacter</taxon>
    </lineage>
</organism>
<dbReference type="Proteomes" id="UP000198711">
    <property type="component" value="Unassembled WGS sequence"/>
</dbReference>
<proteinExistence type="predicted"/>
<reference evidence="1 2" key="1">
    <citation type="submission" date="2016-10" db="EMBL/GenBank/DDBJ databases">
        <authorList>
            <person name="Varghese N."/>
            <person name="Submissions S."/>
        </authorList>
    </citation>
    <scope>NUCLEOTIDE SEQUENCE [LARGE SCALE GENOMIC DNA]</scope>
    <source>
        <strain evidence="1 2">DSM 25353</strain>
    </source>
</reference>
<dbReference type="AlphaFoldDB" id="A0A8X8IF22"/>
<gene>
    <name evidence="1" type="ORF">SAMN05444410_10218</name>
</gene>